<protein>
    <recommendedName>
        <fullName evidence="11">Homeobox domain-containing protein</fullName>
    </recommendedName>
</protein>
<sequence length="854" mass="93597">MEPHHLQPNPPDNECFAFYDHRRQGAMNHDPQARESDLLNTIISFPSASSAVRSLILQRNSIQDTRQSPPSSAFVLQQDTNSMHATLDAATRCMKDKIPLQLSNALTSSIDGDKLRRTMCVLSSRESSGLIEGNILARFNPGPPICGSVEGSWQLSSANAISETTSVTNESIQLPMGSSLCANGALSVLPMGCDEGRATADYRENRDAGIWGAVDHGTELLLLPGVSGACNERAHYQKVVPQVERHNDAADQEERHGSAFGGLSGYSGHSATSGGGNLRDLSLSLSAWRSPHHVLLGAPSSLPGSAVGHTQSSIFLKAAQSILRELCHNAVTTAGGSFLTEMSSKDELGIRGIPVAGGGITRRSHELSITSGGFKGHGCRMTPIASSGTPFQQHTAHDMLGISQFERHHLLQHQHPQQHSQQQMLPSVVGNLDDRSQYGRGQSYSNTGHSSILSSTGLTERPQELELHRAKLYVMLEELDKQFKRYQEQMQMLMIDLDTTQLGMMVEGAAPFKAAANQAIHSKFACLREAILSNESVTQRSLADHNEGLQMITQGIATAPAGSGSLRDQTDGAAARFRFLDQQLRHQRVLQQAGLFPQPPWRPQRGLPERSVSLLRAWLFDHFLHPYPKDTEKVLLARQTGLTRNQVSNWFINARVRLWKPMVEEMYQEEVKMAEVRRGSGQRNSNKLPNSTYGSSGANEADQAKKQIETVLENRIDIVQDISSIHSVQGLDTSRFLYKHGDHVSEPQPRQFQAHQGDQVSFAGAINNMDAAPTWSFMQHQNGAFEPHEQQQHPYCNNDLGPAMMRFGSAGGVTLTLGLQQHSGAANTMNSGGPHPLERTQRGVEDVNPAAQRW</sequence>
<keyword evidence="5 8" id="KW-0371">Homeobox</keyword>
<feature type="DNA-binding region" description="Homeobox" evidence="8">
    <location>
        <begin position="600"/>
        <end position="662"/>
    </location>
</feature>
<keyword evidence="9" id="KW-0175">Coiled coil</keyword>
<dbReference type="EMBL" id="CM035413">
    <property type="protein sequence ID" value="KAH7430847.1"/>
    <property type="molecule type" value="Genomic_DNA"/>
</dbReference>
<dbReference type="InterPro" id="IPR008422">
    <property type="entry name" value="KN_HD"/>
</dbReference>
<feature type="region of interest" description="Disordered" evidence="10">
    <location>
        <begin position="676"/>
        <end position="702"/>
    </location>
</feature>
<evidence type="ECO:0000256" key="2">
    <source>
        <dbReference type="ARBA" id="ARBA00006454"/>
    </source>
</evidence>
<dbReference type="InterPro" id="IPR009057">
    <property type="entry name" value="Homeodomain-like_sf"/>
</dbReference>
<dbReference type="PROSITE" id="PS50071">
    <property type="entry name" value="HOMEOBOX_2"/>
    <property type="match status" value="1"/>
</dbReference>
<keyword evidence="6" id="KW-0804">Transcription</keyword>
<dbReference type="Gene3D" id="1.10.10.60">
    <property type="entry name" value="Homeodomain-like"/>
    <property type="match status" value="1"/>
</dbReference>
<gene>
    <name evidence="12" type="ORF">KP509_08G017100</name>
</gene>
<dbReference type="PANTHER" id="PTHR11850">
    <property type="entry name" value="HOMEOBOX PROTEIN TRANSCRIPTION FACTORS"/>
    <property type="match status" value="1"/>
</dbReference>
<evidence type="ECO:0000256" key="10">
    <source>
        <dbReference type="SAM" id="MobiDB-lite"/>
    </source>
</evidence>
<evidence type="ECO:0000313" key="12">
    <source>
        <dbReference type="EMBL" id="KAH7430844.1"/>
    </source>
</evidence>
<dbReference type="FunFam" id="1.10.10.60:FF:000117">
    <property type="entry name" value="BEL1-like homeodomain protein 9"/>
    <property type="match status" value="1"/>
</dbReference>
<feature type="domain" description="Homeobox" evidence="11">
    <location>
        <begin position="598"/>
        <end position="661"/>
    </location>
</feature>
<evidence type="ECO:0000313" key="13">
    <source>
        <dbReference type="Proteomes" id="UP000825935"/>
    </source>
</evidence>
<evidence type="ECO:0000256" key="5">
    <source>
        <dbReference type="ARBA" id="ARBA00023155"/>
    </source>
</evidence>
<reference evidence="12" key="1">
    <citation type="submission" date="2021-08" db="EMBL/GenBank/DDBJ databases">
        <title>WGS assembly of Ceratopteris richardii.</title>
        <authorList>
            <person name="Marchant D.B."/>
            <person name="Chen G."/>
            <person name="Jenkins J."/>
            <person name="Shu S."/>
            <person name="Leebens-Mack J."/>
            <person name="Grimwood J."/>
            <person name="Schmutz J."/>
            <person name="Soltis P."/>
            <person name="Soltis D."/>
            <person name="Chen Z.-H."/>
        </authorList>
    </citation>
    <scope>NUCLEOTIDE SEQUENCE</scope>
    <source>
        <strain evidence="12">Whitten #5841</strain>
        <tissue evidence="12">Leaf</tissue>
    </source>
</reference>
<dbReference type="Pfam" id="PF07526">
    <property type="entry name" value="POX"/>
    <property type="match status" value="1"/>
</dbReference>
<feature type="region of interest" description="Disordered" evidence="10">
    <location>
        <begin position="245"/>
        <end position="266"/>
    </location>
</feature>
<keyword evidence="3" id="KW-0805">Transcription regulation</keyword>
<accession>A0A8T2UC45</accession>
<dbReference type="EMBL" id="CM035413">
    <property type="protein sequence ID" value="KAH7430842.1"/>
    <property type="molecule type" value="Genomic_DNA"/>
</dbReference>
<evidence type="ECO:0000256" key="4">
    <source>
        <dbReference type="ARBA" id="ARBA00023125"/>
    </source>
</evidence>
<dbReference type="EMBL" id="CM035413">
    <property type="protein sequence ID" value="KAH7430840.1"/>
    <property type="molecule type" value="Genomic_DNA"/>
</dbReference>
<dbReference type="SMART" id="SM00389">
    <property type="entry name" value="HOX"/>
    <property type="match status" value="1"/>
</dbReference>
<dbReference type="GO" id="GO:0006355">
    <property type="term" value="P:regulation of DNA-templated transcription"/>
    <property type="evidence" value="ECO:0007669"/>
    <property type="project" value="InterPro"/>
</dbReference>
<keyword evidence="13" id="KW-1185">Reference proteome</keyword>
<evidence type="ECO:0000256" key="1">
    <source>
        <dbReference type="ARBA" id="ARBA00004123"/>
    </source>
</evidence>
<feature type="compositionally biased region" description="Polar residues" evidence="10">
    <location>
        <begin position="439"/>
        <end position="457"/>
    </location>
</feature>
<evidence type="ECO:0000256" key="3">
    <source>
        <dbReference type="ARBA" id="ARBA00023015"/>
    </source>
</evidence>
<dbReference type="GO" id="GO:0005634">
    <property type="term" value="C:nucleus"/>
    <property type="evidence" value="ECO:0007669"/>
    <property type="project" value="UniProtKB-SubCell"/>
</dbReference>
<dbReference type="InterPro" id="IPR001356">
    <property type="entry name" value="HD"/>
</dbReference>
<dbReference type="CDD" id="cd00086">
    <property type="entry name" value="homeodomain"/>
    <property type="match status" value="1"/>
</dbReference>
<dbReference type="Proteomes" id="UP000825935">
    <property type="component" value="Chromosome 8"/>
</dbReference>
<feature type="compositionally biased region" description="Basic and acidic residues" evidence="10">
    <location>
        <begin position="245"/>
        <end position="257"/>
    </location>
</feature>
<feature type="region of interest" description="Disordered" evidence="10">
    <location>
        <begin position="824"/>
        <end position="854"/>
    </location>
</feature>
<comment type="caution">
    <text evidence="12">The sequence shown here is derived from an EMBL/GenBank/DDBJ whole genome shotgun (WGS) entry which is preliminary data.</text>
</comment>
<comment type="subcellular location">
    <subcellularLocation>
        <location evidence="1 8">Nucleus</location>
    </subcellularLocation>
</comment>
<feature type="region of interest" description="Disordered" evidence="10">
    <location>
        <begin position="435"/>
        <end position="457"/>
    </location>
</feature>
<dbReference type="EMBL" id="CM035413">
    <property type="protein sequence ID" value="KAH7430850.1"/>
    <property type="molecule type" value="Genomic_DNA"/>
</dbReference>
<dbReference type="OrthoDB" id="10056939at2759"/>
<evidence type="ECO:0000256" key="6">
    <source>
        <dbReference type="ARBA" id="ARBA00023163"/>
    </source>
</evidence>
<dbReference type="EMBL" id="CM035413">
    <property type="protein sequence ID" value="KAH7430844.1"/>
    <property type="molecule type" value="Genomic_DNA"/>
</dbReference>
<dbReference type="InterPro" id="IPR050224">
    <property type="entry name" value="TALE_homeobox"/>
</dbReference>
<organism evidence="12 13">
    <name type="scientific">Ceratopteris richardii</name>
    <name type="common">Triangle waterfern</name>
    <dbReference type="NCBI Taxonomy" id="49495"/>
    <lineage>
        <taxon>Eukaryota</taxon>
        <taxon>Viridiplantae</taxon>
        <taxon>Streptophyta</taxon>
        <taxon>Embryophyta</taxon>
        <taxon>Tracheophyta</taxon>
        <taxon>Polypodiopsida</taxon>
        <taxon>Polypodiidae</taxon>
        <taxon>Polypodiales</taxon>
        <taxon>Pteridineae</taxon>
        <taxon>Pteridaceae</taxon>
        <taxon>Parkerioideae</taxon>
        <taxon>Ceratopteris</taxon>
    </lineage>
</organism>
<evidence type="ECO:0000256" key="8">
    <source>
        <dbReference type="PROSITE-ProRule" id="PRU00108"/>
    </source>
</evidence>
<dbReference type="AlphaFoldDB" id="A0A8T2UC45"/>
<dbReference type="SUPFAM" id="SSF46689">
    <property type="entry name" value="Homeodomain-like"/>
    <property type="match status" value="1"/>
</dbReference>
<proteinExistence type="inferred from homology"/>
<dbReference type="Pfam" id="PF05920">
    <property type="entry name" value="Homeobox_KN"/>
    <property type="match status" value="1"/>
</dbReference>
<dbReference type="EMBL" id="CM035413">
    <property type="protein sequence ID" value="KAH7430841.1"/>
    <property type="molecule type" value="Genomic_DNA"/>
</dbReference>
<dbReference type="EMBL" id="CM035413">
    <property type="protein sequence ID" value="KAH7430843.1"/>
    <property type="molecule type" value="Genomic_DNA"/>
</dbReference>
<keyword evidence="7 8" id="KW-0539">Nucleus</keyword>
<keyword evidence="4 8" id="KW-0238">DNA-binding</keyword>
<feature type="coiled-coil region" evidence="9">
    <location>
        <begin position="469"/>
        <end position="496"/>
    </location>
</feature>
<feature type="compositionally biased region" description="Basic and acidic residues" evidence="10">
    <location>
        <begin position="836"/>
        <end position="845"/>
    </location>
</feature>
<dbReference type="GO" id="GO:0003677">
    <property type="term" value="F:DNA binding"/>
    <property type="evidence" value="ECO:0007669"/>
    <property type="project" value="UniProtKB-UniRule"/>
</dbReference>
<evidence type="ECO:0000256" key="9">
    <source>
        <dbReference type="SAM" id="Coils"/>
    </source>
</evidence>
<name>A0A8T2UC45_CERRI</name>
<evidence type="ECO:0000256" key="7">
    <source>
        <dbReference type="ARBA" id="ARBA00023242"/>
    </source>
</evidence>
<feature type="compositionally biased region" description="Polar residues" evidence="10">
    <location>
        <begin position="681"/>
        <end position="698"/>
    </location>
</feature>
<dbReference type="InterPro" id="IPR006563">
    <property type="entry name" value="POX_dom"/>
</dbReference>
<comment type="similarity">
    <text evidence="2">Belongs to the TALE/BELL homeobox family.</text>
</comment>
<evidence type="ECO:0000259" key="11">
    <source>
        <dbReference type="PROSITE" id="PS50071"/>
    </source>
</evidence>